<comment type="caution">
    <text evidence="1">The sequence shown here is derived from an EMBL/GenBank/DDBJ whole genome shotgun (WGS) entry which is preliminary data.</text>
</comment>
<dbReference type="EMBL" id="JACEIK010001728">
    <property type="protein sequence ID" value="MCD7471821.1"/>
    <property type="molecule type" value="Genomic_DNA"/>
</dbReference>
<keyword evidence="2" id="KW-1185">Reference proteome</keyword>
<gene>
    <name evidence="1" type="ORF">HAX54_012497</name>
</gene>
<proteinExistence type="predicted"/>
<organism evidence="1 2">
    <name type="scientific">Datura stramonium</name>
    <name type="common">Jimsonweed</name>
    <name type="synonym">Common thornapple</name>
    <dbReference type="NCBI Taxonomy" id="4076"/>
    <lineage>
        <taxon>Eukaryota</taxon>
        <taxon>Viridiplantae</taxon>
        <taxon>Streptophyta</taxon>
        <taxon>Embryophyta</taxon>
        <taxon>Tracheophyta</taxon>
        <taxon>Spermatophyta</taxon>
        <taxon>Magnoliopsida</taxon>
        <taxon>eudicotyledons</taxon>
        <taxon>Gunneridae</taxon>
        <taxon>Pentapetalae</taxon>
        <taxon>asterids</taxon>
        <taxon>lamiids</taxon>
        <taxon>Solanales</taxon>
        <taxon>Solanaceae</taxon>
        <taxon>Solanoideae</taxon>
        <taxon>Datureae</taxon>
        <taxon>Datura</taxon>
    </lineage>
</organism>
<protein>
    <submittedName>
        <fullName evidence="1">Uncharacterized protein</fullName>
    </submittedName>
</protein>
<evidence type="ECO:0000313" key="1">
    <source>
        <dbReference type="EMBL" id="MCD7471821.1"/>
    </source>
</evidence>
<sequence>MVDGQHLTALKNTTEVFKIPNVNETLNTENHVDIIGGSADGAIFGTTTTESPQVMIEQIMKHFEEHDNRIDQIIGSPVVFKAIDMRMYSQKPYKPSATPTLILRMFKMSILLNIMVPLILEIM</sequence>
<evidence type="ECO:0000313" key="2">
    <source>
        <dbReference type="Proteomes" id="UP000823775"/>
    </source>
</evidence>
<name>A0ABS8TJX2_DATST</name>
<accession>A0ABS8TJX2</accession>
<reference evidence="1 2" key="1">
    <citation type="journal article" date="2021" name="BMC Genomics">
        <title>Datura genome reveals duplications of psychoactive alkaloid biosynthetic genes and high mutation rate following tissue culture.</title>
        <authorList>
            <person name="Rajewski A."/>
            <person name="Carter-House D."/>
            <person name="Stajich J."/>
            <person name="Litt A."/>
        </authorList>
    </citation>
    <scope>NUCLEOTIDE SEQUENCE [LARGE SCALE GENOMIC DNA]</scope>
    <source>
        <strain evidence="1">AR-01</strain>
    </source>
</reference>
<dbReference type="Proteomes" id="UP000823775">
    <property type="component" value="Unassembled WGS sequence"/>
</dbReference>